<dbReference type="PIRSF" id="PIRSF015617">
    <property type="entry name" value="Adensltrnsf_CobA"/>
    <property type="match status" value="1"/>
</dbReference>
<keyword evidence="2" id="KW-1185">Reference proteome</keyword>
<dbReference type="GO" id="GO:0005524">
    <property type="term" value="F:ATP binding"/>
    <property type="evidence" value="ECO:0007669"/>
    <property type="project" value="InterPro"/>
</dbReference>
<dbReference type="Gene3D" id="3.40.50.300">
    <property type="entry name" value="P-loop containing nucleotide triphosphate hydrolases"/>
    <property type="match status" value="1"/>
</dbReference>
<dbReference type="AlphaFoldDB" id="A0A1I6LBI9"/>
<dbReference type="PANTHER" id="PTHR46638:SF1">
    <property type="entry name" value="CORRINOID ADENOSYLTRANSFERASE"/>
    <property type="match status" value="1"/>
</dbReference>
<gene>
    <name evidence="1" type="ORF">SAMN05661086_03189</name>
</gene>
<evidence type="ECO:0000313" key="2">
    <source>
        <dbReference type="Proteomes" id="UP000199659"/>
    </source>
</evidence>
<name>A0A1I6LBI9_9FIRM</name>
<protein>
    <submittedName>
        <fullName evidence="1">Cob(I)alamin adenosyltransferase</fullName>
    </submittedName>
</protein>
<dbReference type="InterPro" id="IPR027417">
    <property type="entry name" value="P-loop_NTPase"/>
</dbReference>
<evidence type="ECO:0000313" key="1">
    <source>
        <dbReference type="EMBL" id="SFS00833.1"/>
    </source>
</evidence>
<dbReference type="GO" id="GO:0009236">
    <property type="term" value="P:cobalamin biosynthetic process"/>
    <property type="evidence" value="ECO:0007669"/>
    <property type="project" value="InterPro"/>
</dbReference>
<dbReference type="EMBL" id="FOYZ01000015">
    <property type="protein sequence ID" value="SFS00833.1"/>
    <property type="molecule type" value="Genomic_DNA"/>
</dbReference>
<accession>A0A1I6LBI9</accession>
<organism evidence="1 2">
    <name type="scientific">Anaeromicropila populeti</name>
    <dbReference type="NCBI Taxonomy" id="37658"/>
    <lineage>
        <taxon>Bacteria</taxon>
        <taxon>Bacillati</taxon>
        <taxon>Bacillota</taxon>
        <taxon>Clostridia</taxon>
        <taxon>Lachnospirales</taxon>
        <taxon>Lachnospiraceae</taxon>
        <taxon>Anaeromicropila</taxon>
    </lineage>
</organism>
<keyword evidence="1" id="KW-0808">Transferase</keyword>
<dbReference type="SUPFAM" id="SSF52540">
    <property type="entry name" value="P-loop containing nucleoside triphosphate hydrolases"/>
    <property type="match status" value="1"/>
</dbReference>
<sequence>MIHLYCGDGKGKTTAAVGLAVRAAGKGKRVFVVRFMKTDDSGEVEVLKGIENITVYPCSQCYGFTFQMAENQREEARGYYSAVLENTIKNMELQFYDVIVMDEIMSVYNENFISQERFLICLREAPEDLEIILTGRNPSEELISLADYVTEMKKVKHPFDKGIGARKGIEY</sequence>
<reference evidence="1 2" key="1">
    <citation type="submission" date="2016-10" db="EMBL/GenBank/DDBJ databases">
        <authorList>
            <person name="de Groot N.N."/>
        </authorList>
    </citation>
    <scope>NUCLEOTIDE SEQUENCE [LARGE SCALE GENOMIC DNA]</scope>
    <source>
        <strain evidence="1 2">743A</strain>
    </source>
</reference>
<dbReference type="InterPro" id="IPR003724">
    <property type="entry name" value="CblAdoTrfase_CobA"/>
</dbReference>
<dbReference type="Pfam" id="PF02572">
    <property type="entry name" value="CobA_CobO_BtuR"/>
    <property type="match status" value="1"/>
</dbReference>
<proteinExistence type="predicted"/>
<dbReference type="GO" id="GO:0008817">
    <property type="term" value="F:corrinoid adenosyltransferase activity"/>
    <property type="evidence" value="ECO:0007669"/>
    <property type="project" value="InterPro"/>
</dbReference>
<dbReference type="OrthoDB" id="9810309at2"/>
<dbReference type="PANTHER" id="PTHR46638">
    <property type="entry name" value="CORRINOID ADENOSYLTRANSFERASE"/>
    <property type="match status" value="1"/>
</dbReference>
<dbReference type="RefSeq" id="WP_092562962.1">
    <property type="nucleotide sequence ID" value="NZ_FOYZ01000015.1"/>
</dbReference>
<dbReference type="STRING" id="37658.SAMN05661086_03189"/>
<dbReference type="Proteomes" id="UP000199659">
    <property type="component" value="Unassembled WGS sequence"/>
</dbReference>